<name>A0ACB6Z185_THEGA</name>
<reference evidence="1" key="2">
    <citation type="journal article" date="2020" name="Nat. Commun.">
        <title>Large-scale genome sequencing of mycorrhizal fungi provides insights into the early evolution of symbiotic traits.</title>
        <authorList>
            <person name="Miyauchi S."/>
            <person name="Kiss E."/>
            <person name="Kuo A."/>
            <person name="Drula E."/>
            <person name="Kohler A."/>
            <person name="Sanchez-Garcia M."/>
            <person name="Morin E."/>
            <person name="Andreopoulos B."/>
            <person name="Barry K.W."/>
            <person name="Bonito G."/>
            <person name="Buee M."/>
            <person name="Carver A."/>
            <person name="Chen C."/>
            <person name="Cichocki N."/>
            <person name="Clum A."/>
            <person name="Culley D."/>
            <person name="Crous P.W."/>
            <person name="Fauchery L."/>
            <person name="Girlanda M."/>
            <person name="Hayes R.D."/>
            <person name="Keri Z."/>
            <person name="LaButti K."/>
            <person name="Lipzen A."/>
            <person name="Lombard V."/>
            <person name="Magnuson J."/>
            <person name="Maillard F."/>
            <person name="Murat C."/>
            <person name="Nolan M."/>
            <person name="Ohm R.A."/>
            <person name="Pangilinan J."/>
            <person name="Pereira M.F."/>
            <person name="Perotto S."/>
            <person name="Peter M."/>
            <person name="Pfister S."/>
            <person name="Riley R."/>
            <person name="Sitrit Y."/>
            <person name="Stielow J.B."/>
            <person name="Szollosi G."/>
            <person name="Zifcakova L."/>
            <person name="Stursova M."/>
            <person name="Spatafora J.W."/>
            <person name="Tedersoo L."/>
            <person name="Vaario L.M."/>
            <person name="Yamada A."/>
            <person name="Yan M."/>
            <person name="Wang P."/>
            <person name="Xu J."/>
            <person name="Bruns T."/>
            <person name="Baldrian P."/>
            <person name="Vilgalys R."/>
            <person name="Dunand C."/>
            <person name="Henrissat B."/>
            <person name="Grigoriev I.V."/>
            <person name="Hibbett D."/>
            <person name="Nagy L.G."/>
            <person name="Martin F.M."/>
        </authorList>
    </citation>
    <scope>NUCLEOTIDE SEQUENCE</scope>
    <source>
        <strain evidence="1">P2</strain>
    </source>
</reference>
<organism evidence="1 2">
    <name type="scientific">Thelephora ganbajun</name>
    <name type="common">Ganba fungus</name>
    <dbReference type="NCBI Taxonomy" id="370292"/>
    <lineage>
        <taxon>Eukaryota</taxon>
        <taxon>Fungi</taxon>
        <taxon>Dikarya</taxon>
        <taxon>Basidiomycota</taxon>
        <taxon>Agaricomycotina</taxon>
        <taxon>Agaricomycetes</taxon>
        <taxon>Thelephorales</taxon>
        <taxon>Thelephoraceae</taxon>
        <taxon>Thelephora</taxon>
    </lineage>
</organism>
<comment type="caution">
    <text evidence="1">The sequence shown here is derived from an EMBL/GenBank/DDBJ whole genome shotgun (WGS) entry which is preliminary data.</text>
</comment>
<evidence type="ECO:0000313" key="1">
    <source>
        <dbReference type="EMBL" id="KAF9643464.1"/>
    </source>
</evidence>
<reference evidence="1" key="1">
    <citation type="submission" date="2019-10" db="EMBL/GenBank/DDBJ databases">
        <authorList>
            <consortium name="DOE Joint Genome Institute"/>
            <person name="Kuo A."/>
            <person name="Miyauchi S."/>
            <person name="Kiss E."/>
            <person name="Drula E."/>
            <person name="Kohler A."/>
            <person name="Sanchez-Garcia M."/>
            <person name="Andreopoulos B."/>
            <person name="Barry K.W."/>
            <person name="Bonito G."/>
            <person name="Buee M."/>
            <person name="Carver A."/>
            <person name="Chen C."/>
            <person name="Cichocki N."/>
            <person name="Clum A."/>
            <person name="Culley D."/>
            <person name="Crous P.W."/>
            <person name="Fauchery L."/>
            <person name="Girlanda M."/>
            <person name="Hayes R."/>
            <person name="Keri Z."/>
            <person name="Labutti K."/>
            <person name="Lipzen A."/>
            <person name="Lombard V."/>
            <person name="Magnuson J."/>
            <person name="Maillard F."/>
            <person name="Morin E."/>
            <person name="Murat C."/>
            <person name="Nolan M."/>
            <person name="Ohm R."/>
            <person name="Pangilinan J."/>
            <person name="Pereira M."/>
            <person name="Perotto S."/>
            <person name="Peter M."/>
            <person name="Riley R."/>
            <person name="Sitrit Y."/>
            <person name="Stielow B."/>
            <person name="Szollosi G."/>
            <person name="Zifcakova L."/>
            <person name="Stursova M."/>
            <person name="Spatafora J.W."/>
            <person name="Tedersoo L."/>
            <person name="Vaario L.-M."/>
            <person name="Yamada A."/>
            <person name="Yan M."/>
            <person name="Wang P."/>
            <person name="Xu J."/>
            <person name="Bruns T."/>
            <person name="Baldrian P."/>
            <person name="Vilgalys R."/>
            <person name="Henrissat B."/>
            <person name="Grigoriev I.V."/>
            <person name="Hibbett D."/>
            <person name="Nagy L.G."/>
            <person name="Martin F.M."/>
        </authorList>
    </citation>
    <scope>NUCLEOTIDE SEQUENCE</scope>
    <source>
        <strain evidence="1">P2</strain>
    </source>
</reference>
<dbReference type="Proteomes" id="UP000886501">
    <property type="component" value="Unassembled WGS sequence"/>
</dbReference>
<dbReference type="EMBL" id="MU118222">
    <property type="protein sequence ID" value="KAF9643464.1"/>
    <property type="molecule type" value="Genomic_DNA"/>
</dbReference>
<protein>
    <submittedName>
        <fullName evidence="1">Uncharacterized protein</fullName>
    </submittedName>
</protein>
<keyword evidence="2" id="KW-1185">Reference proteome</keyword>
<gene>
    <name evidence="1" type="ORF">BDM02DRAFT_3123420</name>
</gene>
<sequence length="53" mass="6032">MRRASNQTGANRLSPVLRLCHFPSHSVGLYWEIKKGIRKPLSIQLYQVVDVPA</sequence>
<evidence type="ECO:0000313" key="2">
    <source>
        <dbReference type="Proteomes" id="UP000886501"/>
    </source>
</evidence>
<proteinExistence type="predicted"/>
<accession>A0ACB6Z185</accession>